<dbReference type="Pfam" id="PF13806">
    <property type="entry name" value="Rieske_2"/>
    <property type="match status" value="1"/>
</dbReference>
<dbReference type="GO" id="GO:0051537">
    <property type="term" value="F:2 iron, 2 sulfur cluster binding"/>
    <property type="evidence" value="ECO:0007669"/>
    <property type="project" value="UniProtKB-KW"/>
</dbReference>
<dbReference type="EC" id="1.7.1.4" evidence="8"/>
<dbReference type="PANTHER" id="PTHR40562:SF1">
    <property type="entry name" value="NITRITE REDUCTASE (NADH) SMALL SUBUNIT"/>
    <property type="match status" value="1"/>
</dbReference>
<feature type="domain" description="Rieske" evidence="7">
    <location>
        <begin position="20"/>
        <end position="121"/>
    </location>
</feature>
<sequence>MNELHMSESPRSEGAGQGWVEVCGVEDIIPNTGVCALVGKRQVAVVRVGEGEEIYAISNFDPFSKAFVLSRGIVGDKGGVPKIASPIYKQSFDLRTGQCLDDPTVRVPVYPTRIRGGRVEVLDAAQPRGVAS</sequence>
<evidence type="ECO:0000256" key="1">
    <source>
        <dbReference type="ARBA" id="ARBA00022714"/>
    </source>
</evidence>
<dbReference type="InterPro" id="IPR017941">
    <property type="entry name" value="Rieske_2Fe-2S"/>
</dbReference>
<dbReference type="PROSITE" id="PS51296">
    <property type="entry name" value="RIESKE"/>
    <property type="match status" value="1"/>
</dbReference>
<dbReference type="Gene3D" id="2.102.10.10">
    <property type="entry name" value="Rieske [2Fe-2S] iron-sulphur domain"/>
    <property type="match status" value="1"/>
</dbReference>
<evidence type="ECO:0000313" key="9">
    <source>
        <dbReference type="Proteomes" id="UP000295497"/>
    </source>
</evidence>
<dbReference type="NCBIfam" id="TIGR02378">
    <property type="entry name" value="nirD_assim_sml"/>
    <property type="match status" value="1"/>
</dbReference>
<evidence type="ECO:0000256" key="2">
    <source>
        <dbReference type="ARBA" id="ARBA00022723"/>
    </source>
</evidence>
<gene>
    <name evidence="8" type="ORF">SOCE836_101900</name>
</gene>
<dbReference type="InterPro" id="IPR012748">
    <property type="entry name" value="Rieske-like_NirD"/>
</dbReference>
<dbReference type="GO" id="GO:0042128">
    <property type="term" value="P:nitrate assimilation"/>
    <property type="evidence" value="ECO:0007669"/>
    <property type="project" value="UniProtKB-KW"/>
</dbReference>
<dbReference type="InterPro" id="IPR036922">
    <property type="entry name" value="Rieske_2Fe-2S_sf"/>
</dbReference>
<keyword evidence="3 8" id="KW-0560">Oxidoreductase</keyword>
<accession>A0A4V0NHV1</accession>
<dbReference type="GO" id="GO:0008942">
    <property type="term" value="F:nitrite reductase [NAD(P)H] activity"/>
    <property type="evidence" value="ECO:0007669"/>
    <property type="project" value="UniProtKB-EC"/>
</dbReference>
<reference evidence="8 9" key="1">
    <citation type="submission" date="2015-09" db="EMBL/GenBank/DDBJ databases">
        <title>Sorangium comparison.</title>
        <authorList>
            <person name="Zaburannyi N."/>
            <person name="Bunk B."/>
            <person name="Overmann J."/>
            <person name="Mueller R."/>
        </authorList>
    </citation>
    <scope>NUCLEOTIDE SEQUENCE [LARGE SCALE GENOMIC DNA]</scope>
    <source>
        <strain evidence="8 9">So ce836</strain>
    </source>
</reference>
<evidence type="ECO:0000256" key="5">
    <source>
        <dbReference type="ARBA" id="ARBA00023014"/>
    </source>
</evidence>
<name>A0A4V0NHV1_SORCE</name>
<keyword evidence="2" id="KW-0479">Metal-binding</keyword>
<keyword evidence="5" id="KW-0411">Iron-sulfur</keyword>
<keyword evidence="4" id="KW-0408">Iron</keyword>
<dbReference type="InterPro" id="IPR017881">
    <property type="entry name" value="NirD"/>
</dbReference>
<protein>
    <submittedName>
        <fullName evidence="8">Nitrite reductase</fullName>
        <ecNumber evidence="8">1.7.1.4</ecNumber>
    </submittedName>
</protein>
<evidence type="ECO:0000256" key="4">
    <source>
        <dbReference type="ARBA" id="ARBA00023004"/>
    </source>
</evidence>
<evidence type="ECO:0000259" key="7">
    <source>
        <dbReference type="PROSITE" id="PS51296"/>
    </source>
</evidence>
<dbReference type="CDD" id="cd03529">
    <property type="entry name" value="Rieske_NirD"/>
    <property type="match status" value="1"/>
</dbReference>
<organism evidence="8 9">
    <name type="scientific">Sorangium cellulosum</name>
    <name type="common">Polyangium cellulosum</name>
    <dbReference type="NCBI Taxonomy" id="56"/>
    <lineage>
        <taxon>Bacteria</taxon>
        <taxon>Pseudomonadati</taxon>
        <taxon>Myxococcota</taxon>
        <taxon>Polyangia</taxon>
        <taxon>Polyangiales</taxon>
        <taxon>Polyangiaceae</taxon>
        <taxon>Sorangium</taxon>
    </lineage>
</organism>
<dbReference type="SUPFAM" id="SSF50022">
    <property type="entry name" value="ISP domain"/>
    <property type="match status" value="1"/>
</dbReference>
<evidence type="ECO:0000313" key="8">
    <source>
        <dbReference type="EMBL" id="AUX37952.1"/>
    </source>
</evidence>
<dbReference type="EMBL" id="CP012672">
    <property type="protein sequence ID" value="AUX37952.1"/>
    <property type="molecule type" value="Genomic_DNA"/>
</dbReference>
<proteinExistence type="predicted"/>
<dbReference type="PROSITE" id="PS51300">
    <property type="entry name" value="NIRD"/>
    <property type="match status" value="1"/>
</dbReference>
<keyword evidence="6" id="KW-0534">Nitrate assimilation</keyword>
<evidence type="ECO:0000256" key="3">
    <source>
        <dbReference type="ARBA" id="ARBA00023002"/>
    </source>
</evidence>
<evidence type="ECO:0000256" key="6">
    <source>
        <dbReference type="ARBA" id="ARBA00023063"/>
    </source>
</evidence>
<keyword evidence="1" id="KW-0001">2Fe-2S</keyword>
<dbReference type="GO" id="GO:0046872">
    <property type="term" value="F:metal ion binding"/>
    <property type="evidence" value="ECO:0007669"/>
    <property type="project" value="UniProtKB-KW"/>
</dbReference>
<dbReference type="Proteomes" id="UP000295497">
    <property type="component" value="Chromosome"/>
</dbReference>
<dbReference type="AlphaFoldDB" id="A0A4V0NHV1"/>
<dbReference type="PANTHER" id="PTHR40562">
    <property type="match status" value="1"/>
</dbReference>